<reference evidence="2 3" key="1">
    <citation type="submission" date="2018-06" db="EMBL/GenBank/DDBJ databases">
        <title>Genomic Encyclopedia of Archaeal and Bacterial Type Strains, Phase II (KMG-II): from individual species to whole genera.</title>
        <authorList>
            <person name="Goeker M."/>
        </authorList>
    </citation>
    <scope>NUCLEOTIDE SEQUENCE [LARGE SCALE GENOMIC DNA]</scope>
    <source>
        <strain evidence="2 3">DSM 23857</strain>
    </source>
</reference>
<feature type="transmembrane region" description="Helical" evidence="1">
    <location>
        <begin position="135"/>
        <end position="158"/>
    </location>
</feature>
<protein>
    <submittedName>
        <fullName evidence="2">Uncharacterized protein</fullName>
    </submittedName>
</protein>
<dbReference type="Proteomes" id="UP000249547">
    <property type="component" value="Unassembled WGS sequence"/>
</dbReference>
<keyword evidence="3" id="KW-1185">Reference proteome</keyword>
<evidence type="ECO:0000256" key="1">
    <source>
        <dbReference type="SAM" id="Phobius"/>
    </source>
</evidence>
<name>A0A327QW08_9BACT</name>
<feature type="transmembrane region" description="Helical" evidence="1">
    <location>
        <begin position="54"/>
        <end position="74"/>
    </location>
</feature>
<sequence length="159" mass="17942">MENQLPVNKQQLDLKLIFISVIACFVYIIGASYALEYFNINTGGSAPPPEKLQFILYFVLLNPLLGTLIVQRFVYSILLFAYGQSAYFKHIYIIISAVLYALLSSGNTVAIALLYLPGIVLSFSYYKAKMENRPAFWTTFSIQALLNLAIGFFDYYMAA</sequence>
<keyword evidence="1" id="KW-0812">Transmembrane</keyword>
<gene>
    <name evidence="2" type="ORF">LX64_01510</name>
</gene>
<evidence type="ECO:0000313" key="3">
    <source>
        <dbReference type="Proteomes" id="UP000249547"/>
    </source>
</evidence>
<dbReference type="RefSeq" id="WP_111596954.1">
    <property type="nucleotide sequence ID" value="NZ_QLLL01000002.1"/>
</dbReference>
<keyword evidence="1" id="KW-0472">Membrane</keyword>
<accession>A0A327QW08</accession>
<comment type="caution">
    <text evidence="2">The sequence shown here is derived from an EMBL/GenBank/DDBJ whole genome shotgun (WGS) entry which is preliminary data.</text>
</comment>
<organism evidence="2 3">
    <name type="scientific">Chitinophaga skermanii</name>
    <dbReference type="NCBI Taxonomy" id="331697"/>
    <lineage>
        <taxon>Bacteria</taxon>
        <taxon>Pseudomonadati</taxon>
        <taxon>Bacteroidota</taxon>
        <taxon>Chitinophagia</taxon>
        <taxon>Chitinophagales</taxon>
        <taxon>Chitinophagaceae</taxon>
        <taxon>Chitinophaga</taxon>
    </lineage>
</organism>
<feature type="transmembrane region" description="Helical" evidence="1">
    <location>
        <begin position="12"/>
        <end position="34"/>
    </location>
</feature>
<evidence type="ECO:0000313" key="2">
    <source>
        <dbReference type="EMBL" id="RAJ08856.1"/>
    </source>
</evidence>
<proteinExistence type="predicted"/>
<keyword evidence="1" id="KW-1133">Transmembrane helix</keyword>
<dbReference type="EMBL" id="QLLL01000002">
    <property type="protein sequence ID" value="RAJ08856.1"/>
    <property type="molecule type" value="Genomic_DNA"/>
</dbReference>
<dbReference type="AlphaFoldDB" id="A0A327QW08"/>